<dbReference type="RefSeq" id="WP_005984818.1">
    <property type="nucleotide sequence ID" value="NZ_AOSV01000009.1"/>
</dbReference>
<proteinExistence type="predicted"/>
<feature type="domain" description="FlgO" evidence="2">
    <location>
        <begin position="114"/>
        <end position="163"/>
    </location>
</feature>
<dbReference type="Proteomes" id="UP000011922">
    <property type="component" value="Unassembled WGS sequence"/>
</dbReference>
<dbReference type="InterPro" id="IPR041215">
    <property type="entry name" value="FlgO_dom"/>
</dbReference>
<evidence type="ECO:0000313" key="3">
    <source>
        <dbReference type="EMBL" id="EMG38124.1"/>
    </source>
</evidence>
<evidence type="ECO:0000259" key="2">
    <source>
        <dbReference type="Pfam" id="PF17680"/>
    </source>
</evidence>
<sequence>MRLFSVLLCFPLFMALALAACSQKQAKIIGETFTRGECSARTCLVDANYRAANVMADALEEVLVEGDGIIISDFIYLGDPSKESTLGRLIPEQISSKLAQHGFNPVSKRLANPDEAQTEVPGKARLVGSYTTAYDVLYVNARVIRLKDSAVIAGYDYELPASSNLRALIPGVWGDAGLDPTVKTAFSTAARR</sequence>
<evidence type="ECO:0000256" key="1">
    <source>
        <dbReference type="SAM" id="SignalP"/>
    </source>
</evidence>
<comment type="caution">
    <text evidence="3">The sequence shown here is derived from an EMBL/GenBank/DDBJ whole genome shotgun (WGS) entry which is preliminary data.</text>
</comment>
<reference evidence="3 4" key="1">
    <citation type="journal article" date="2013" name="Genome Announc.">
        <title>Draft Genome Sequence for Desulfovibrio africanus Strain PCS.</title>
        <authorList>
            <person name="Brown S.D."/>
            <person name="Utturkar S.M."/>
            <person name="Arkin A.P."/>
            <person name="Deutschbauer A.M."/>
            <person name="Elias D.A."/>
            <person name="Hazen T.C."/>
            <person name="Chakraborty R."/>
        </authorList>
    </citation>
    <scope>NUCLEOTIDE SEQUENCE [LARGE SCALE GENOMIC DNA]</scope>
    <source>
        <strain evidence="3 4">PCS</strain>
    </source>
</reference>
<protein>
    <recommendedName>
        <fullName evidence="2">FlgO domain-containing protein</fullName>
    </recommendedName>
</protein>
<dbReference type="PATRIC" id="fig|1262666.3.peg.1102"/>
<dbReference type="OrthoDB" id="5470460at2"/>
<keyword evidence="1" id="KW-0732">Signal</keyword>
<organism evidence="3 4">
    <name type="scientific">Desulfocurvibacter africanus PCS</name>
    <dbReference type="NCBI Taxonomy" id="1262666"/>
    <lineage>
        <taxon>Bacteria</taxon>
        <taxon>Pseudomonadati</taxon>
        <taxon>Thermodesulfobacteriota</taxon>
        <taxon>Desulfovibrionia</taxon>
        <taxon>Desulfovibrionales</taxon>
        <taxon>Desulfovibrionaceae</taxon>
        <taxon>Desulfocurvibacter</taxon>
    </lineage>
</organism>
<dbReference type="AlphaFoldDB" id="M5PVM8"/>
<name>M5PVM8_DESAF</name>
<feature type="domain" description="FlgO" evidence="2">
    <location>
        <begin position="49"/>
        <end position="110"/>
    </location>
</feature>
<feature type="signal peptide" evidence="1">
    <location>
        <begin position="1"/>
        <end position="19"/>
    </location>
</feature>
<accession>M5PVM8</accession>
<dbReference type="PROSITE" id="PS51257">
    <property type="entry name" value="PROKAR_LIPOPROTEIN"/>
    <property type="match status" value="1"/>
</dbReference>
<dbReference type="Pfam" id="PF17680">
    <property type="entry name" value="FlgO"/>
    <property type="match status" value="2"/>
</dbReference>
<feature type="chain" id="PRO_5004069634" description="FlgO domain-containing protein" evidence="1">
    <location>
        <begin position="20"/>
        <end position="192"/>
    </location>
</feature>
<evidence type="ECO:0000313" key="4">
    <source>
        <dbReference type="Proteomes" id="UP000011922"/>
    </source>
</evidence>
<gene>
    <name evidence="3" type="ORF">PCS_01086</name>
</gene>
<dbReference type="EMBL" id="AOSV01000009">
    <property type="protein sequence ID" value="EMG38124.1"/>
    <property type="molecule type" value="Genomic_DNA"/>
</dbReference>